<keyword evidence="3" id="KW-0460">Magnesium</keyword>
<evidence type="ECO:0008006" key="6">
    <source>
        <dbReference type="Google" id="ProtNLM"/>
    </source>
</evidence>
<comment type="caution">
    <text evidence="4">The sequence shown here is derived from an EMBL/GenBank/DDBJ whole genome shotgun (WGS) entry which is preliminary data.</text>
</comment>
<dbReference type="PROSITE" id="PS00723">
    <property type="entry name" value="POLYPRENYL_SYNTHASE_1"/>
    <property type="match status" value="1"/>
</dbReference>
<evidence type="ECO:0000313" key="4">
    <source>
        <dbReference type="EMBL" id="THC87539.1"/>
    </source>
</evidence>
<dbReference type="GO" id="GO:0008299">
    <property type="term" value="P:isoprenoid biosynthetic process"/>
    <property type="evidence" value="ECO:0007669"/>
    <property type="project" value="InterPro"/>
</dbReference>
<evidence type="ECO:0000256" key="1">
    <source>
        <dbReference type="ARBA" id="ARBA00022679"/>
    </source>
</evidence>
<dbReference type="InterPro" id="IPR033749">
    <property type="entry name" value="Polyprenyl_synt_CS"/>
</dbReference>
<evidence type="ECO:0000256" key="2">
    <source>
        <dbReference type="ARBA" id="ARBA00022723"/>
    </source>
</evidence>
<accession>A0A4S3IYR3</accession>
<dbReference type="Proteomes" id="UP000308092">
    <property type="component" value="Unassembled WGS sequence"/>
</dbReference>
<dbReference type="GO" id="GO:0043386">
    <property type="term" value="P:mycotoxin biosynthetic process"/>
    <property type="evidence" value="ECO:0007669"/>
    <property type="project" value="UniProtKB-ARBA"/>
</dbReference>
<protein>
    <recommendedName>
        <fullName evidence="6">Geranylgeranyl pyrophosphate synthase</fullName>
    </recommendedName>
</protein>
<dbReference type="Gene3D" id="1.10.600.10">
    <property type="entry name" value="Farnesyl Diphosphate Synthase"/>
    <property type="match status" value="3"/>
</dbReference>
<organism evidence="4 5">
    <name type="scientific">Aspergillus tanneri</name>
    <dbReference type="NCBI Taxonomy" id="1220188"/>
    <lineage>
        <taxon>Eukaryota</taxon>
        <taxon>Fungi</taxon>
        <taxon>Dikarya</taxon>
        <taxon>Ascomycota</taxon>
        <taxon>Pezizomycotina</taxon>
        <taxon>Eurotiomycetes</taxon>
        <taxon>Eurotiomycetidae</taxon>
        <taxon>Eurotiales</taxon>
        <taxon>Aspergillaceae</taxon>
        <taxon>Aspergillus</taxon>
        <taxon>Aspergillus subgen. Circumdati</taxon>
    </lineage>
</organism>
<gene>
    <name evidence="4" type="ORF">EYZ11_013016</name>
</gene>
<keyword evidence="5" id="KW-1185">Reference proteome</keyword>
<dbReference type="EMBL" id="SOSA01001154">
    <property type="protein sequence ID" value="THC87539.1"/>
    <property type="molecule type" value="Genomic_DNA"/>
</dbReference>
<dbReference type="PANTHER" id="PTHR12001:SF44">
    <property type="entry name" value="GERANYLGERANYL PYROPHOSPHATE SYNTHASE"/>
    <property type="match status" value="1"/>
</dbReference>
<dbReference type="AlphaFoldDB" id="A0A4S3IYR3"/>
<dbReference type="InterPro" id="IPR000092">
    <property type="entry name" value="Polyprenyl_synt"/>
</dbReference>
<dbReference type="STRING" id="1220188.A0A4S3IYR3"/>
<evidence type="ECO:0000256" key="3">
    <source>
        <dbReference type="ARBA" id="ARBA00022842"/>
    </source>
</evidence>
<evidence type="ECO:0000313" key="5">
    <source>
        <dbReference type="Proteomes" id="UP000308092"/>
    </source>
</evidence>
<keyword evidence="2" id="KW-0479">Metal-binding</keyword>
<proteinExistence type="predicted"/>
<dbReference type="GO" id="GO:0004659">
    <property type="term" value="F:prenyltransferase activity"/>
    <property type="evidence" value="ECO:0007669"/>
    <property type="project" value="InterPro"/>
</dbReference>
<name>A0A4S3IYR3_9EURO</name>
<keyword evidence="1" id="KW-0808">Transferase</keyword>
<reference evidence="4 5" key="1">
    <citation type="submission" date="2019-03" db="EMBL/GenBank/DDBJ databases">
        <title>The genome sequence of a newly discovered highly antifungal drug resistant Aspergillus species, Aspergillus tanneri NIH 1004.</title>
        <authorList>
            <person name="Mounaud S."/>
            <person name="Singh I."/>
            <person name="Joardar V."/>
            <person name="Pakala S."/>
            <person name="Pakala S."/>
            <person name="Venepally P."/>
            <person name="Hoover J."/>
            <person name="Nierman W."/>
            <person name="Chung J."/>
            <person name="Losada L."/>
        </authorList>
    </citation>
    <scope>NUCLEOTIDE SEQUENCE [LARGE SCALE GENOMIC DNA]</scope>
    <source>
        <strain evidence="4 5">NIH1004</strain>
    </source>
</reference>
<sequence length="609" mass="68616">MSTYQGYPFQFSEQFQPIGIPQGRFQSTLPVRVSKFADQIQNEAEKVQEKLAERLGTNSKSLARSGTTTSHGNIISWIFPECPPSWITFLAEVAELTLYFDDVTDTLDKASHDEILSNALASVPTGEPGTSDSSIMATFSHFLDIPDRITFLSELEDVFLAQTAHVSQQERDSIAYFTDKLMLSTSLMNDLNSFHKEFEEHSARGNIETIGNVMALLMSGYGYEEGEAASIVKQEILTLEKQGLEEFHAWHSSNLAKSPNLVGYAFTVLTYLGGLNYWMSHSERYFRTDLRTTAKDQTAKKRLPKPWLIEVGAQLCVAPYDYIRSLPGKGTMARMVDAMHAWFCVPTESSETIKALIVMIFNSSLMLDDIQDDSLKRRGMPAAHVVHGVGQTVNSVSYMGLKVLRLCEDLRHSSACRKVLYDELEALFSGQALELYWKFHKQCPTMSDYLVMIDKKTGGFFRVVMRVMAAEASSPIPWDSDLVRFISLLGRYYQIRDDYQNLVSEEYAAKKGFCEDLSEGKFSVVLIHTLQNSLTADRVRGLVFGGARIGMSDEIRSYILSEMNAAGSLEYTRCILADLHQRLLRMLDDIEATMGENKPLRNLILFLKV</sequence>
<dbReference type="PROSITE" id="PS00444">
    <property type="entry name" value="POLYPRENYL_SYNTHASE_2"/>
    <property type="match status" value="1"/>
</dbReference>
<dbReference type="PANTHER" id="PTHR12001">
    <property type="entry name" value="GERANYLGERANYL PYROPHOSPHATE SYNTHASE"/>
    <property type="match status" value="1"/>
</dbReference>
<dbReference type="VEuPathDB" id="FungiDB:EYZ11_013016"/>
<dbReference type="GO" id="GO:0046165">
    <property type="term" value="P:alcohol biosynthetic process"/>
    <property type="evidence" value="ECO:0007669"/>
    <property type="project" value="UniProtKB-ARBA"/>
</dbReference>
<dbReference type="InterPro" id="IPR008949">
    <property type="entry name" value="Isoprenoid_synthase_dom_sf"/>
</dbReference>
<dbReference type="GO" id="GO:0046872">
    <property type="term" value="F:metal ion binding"/>
    <property type="evidence" value="ECO:0007669"/>
    <property type="project" value="UniProtKB-KW"/>
</dbReference>
<dbReference type="Pfam" id="PF00348">
    <property type="entry name" value="polyprenyl_synt"/>
    <property type="match status" value="1"/>
</dbReference>
<dbReference type="SUPFAM" id="SSF48576">
    <property type="entry name" value="Terpenoid synthases"/>
    <property type="match status" value="2"/>
</dbReference>